<dbReference type="InterPro" id="IPR000843">
    <property type="entry name" value="HTH_LacI"/>
</dbReference>
<evidence type="ECO:0000256" key="1">
    <source>
        <dbReference type="ARBA" id="ARBA00023015"/>
    </source>
</evidence>
<dbReference type="Gene3D" id="1.10.260.40">
    <property type="entry name" value="lambda repressor-like DNA-binding domains"/>
    <property type="match status" value="1"/>
</dbReference>
<keyword evidence="6" id="KW-1185">Reference proteome</keyword>
<dbReference type="AlphaFoldDB" id="A0A6C0GJW7"/>
<evidence type="ECO:0000313" key="6">
    <source>
        <dbReference type="Proteomes" id="UP000480178"/>
    </source>
</evidence>
<keyword evidence="3" id="KW-0804">Transcription</keyword>
<evidence type="ECO:0000313" key="5">
    <source>
        <dbReference type="EMBL" id="QHT68371.1"/>
    </source>
</evidence>
<organism evidence="5 6">
    <name type="scientific">Rhodocytophaga rosea</name>
    <dbReference type="NCBI Taxonomy" id="2704465"/>
    <lineage>
        <taxon>Bacteria</taxon>
        <taxon>Pseudomonadati</taxon>
        <taxon>Bacteroidota</taxon>
        <taxon>Cytophagia</taxon>
        <taxon>Cytophagales</taxon>
        <taxon>Rhodocytophagaceae</taxon>
        <taxon>Rhodocytophaga</taxon>
    </lineage>
</organism>
<reference evidence="5 6" key="1">
    <citation type="submission" date="2020-01" db="EMBL/GenBank/DDBJ databases">
        <authorList>
            <person name="Kim M.K."/>
        </authorList>
    </citation>
    <scope>NUCLEOTIDE SEQUENCE [LARGE SCALE GENOMIC DNA]</scope>
    <source>
        <strain evidence="5 6">172606-1</strain>
    </source>
</reference>
<evidence type="ECO:0000259" key="4">
    <source>
        <dbReference type="PROSITE" id="PS50932"/>
    </source>
</evidence>
<dbReference type="InterPro" id="IPR010982">
    <property type="entry name" value="Lambda_DNA-bd_dom_sf"/>
</dbReference>
<dbReference type="InterPro" id="IPR001761">
    <property type="entry name" value="Peripla_BP/Lac1_sug-bd_dom"/>
</dbReference>
<dbReference type="Proteomes" id="UP000480178">
    <property type="component" value="Chromosome"/>
</dbReference>
<dbReference type="CDD" id="cd01392">
    <property type="entry name" value="HTH_LacI"/>
    <property type="match status" value="1"/>
</dbReference>
<sequence length="344" mass="38235">MNSEQITIKDLARRMNISAATVSRALRNLPEVNVHTRRAVRELAHELDYQPNYMAQSLVKSKSNFIGIVIPNLDTVFFSSAVIGMQEVLSRAGYYTMICHSGERYETEIANVRNLVSSKMDGLIVSLSGETKDFSHFRAVQKKGIPLVFFDRVCEELDVCKVVVNDYEGAFNATQHLIQTGRKRIAHLSGNKMLSISKNRMEGYTDGLRASGLEVDPELIIHCGFNKEHIAAATMRLMNLPNRPDAIVVINDPVAIQVMLILKEQGIRIPEDVAIVGFGNEPVSTIIDPGLTSVDQNPVELGRVAAQLYLQGLENKGIISKPETKVLKTQLIIRGSSMPQRKHN</sequence>
<dbReference type="KEGG" id="rhoz:GXP67_17850"/>
<dbReference type="SMART" id="SM00354">
    <property type="entry name" value="HTH_LACI"/>
    <property type="match status" value="1"/>
</dbReference>
<keyword evidence="2" id="KW-0238">DNA-binding</keyword>
<dbReference type="EMBL" id="CP048222">
    <property type="protein sequence ID" value="QHT68371.1"/>
    <property type="molecule type" value="Genomic_DNA"/>
</dbReference>
<protein>
    <submittedName>
        <fullName evidence="5">LacI family transcriptional regulator</fullName>
    </submittedName>
</protein>
<keyword evidence="1" id="KW-0805">Transcription regulation</keyword>
<name>A0A6C0GJW7_9BACT</name>
<dbReference type="PANTHER" id="PTHR30146:SF109">
    <property type="entry name" value="HTH-TYPE TRANSCRIPTIONAL REGULATOR GALS"/>
    <property type="match status" value="1"/>
</dbReference>
<dbReference type="GO" id="GO:0003700">
    <property type="term" value="F:DNA-binding transcription factor activity"/>
    <property type="evidence" value="ECO:0007669"/>
    <property type="project" value="TreeGrafter"/>
</dbReference>
<dbReference type="RefSeq" id="WP_162444385.1">
    <property type="nucleotide sequence ID" value="NZ_CP048222.1"/>
</dbReference>
<dbReference type="InterPro" id="IPR028082">
    <property type="entry name" value="Peripla_BP_I"/>
</dbReference>
<proteinExistence type="predicted"/>
<dbReference type="Pfam" id="PF00532">
    <property type="entry name" value="Peripla_BP_1"/>
    <property type="match status" value="1"/>
</dbReference>
<feature type="domain" description="HTH lacI-type" evidence="4">
    <location>
        <begin position="6"/>
        <end position="60"/>
    </location>
</feature>
<dbReference type="GO" id="GO:0000976">
    <property type="term" value="F:transcription cis-regulatory region binding"/>
    <property type="evidence" value="ECO:0007669"/>
    <property type="project" value="TreeGrafter"/>
</dbReference>
<dbReference type="PANTHER" id="PTHR30146">
    <property type="entry name" value="LACI-RELATED TRANSCRIPTIONAL REPRESSOR"/>
    <property type="match status" value="1"/>
</dbReference>
<evidence type="ECO:0000256" key="2">
    <source>
        <dbReference type="ARBA" id="ARBA00023125"/>
    </source>
</evidence>
<dbReference type="SUPFAM" id="SSF47413">
    <property type="entry name" value="lambda repressor-like DNA-binding domains"/>
    <property type="match status" value="1"/>
</dbReference>
<gene>
    <name evidence="5" type="ORF">GXP67_17850</name>
</gene>
<evidence type="ECO:0000256" key="3">
    <source>
        <dbReference type="ARBA" id="ARBA00023163"/>
    </source>
</evidence>
<dbReference type="CDD" id="cd06267">
    <property type="entry name" value="PBP1_LacI_sugar_binding-like"/>
    <property type="match status" value="1"/>
</dbReference>
<dbReference type="Pfam" id="PF00356">
    <property type="entry name" value="LacI"/>
    <property type="match status" value="1"/>
</dbReference>
<dbReference type="PROSITE" id="PS50932">
    <property type="entry name" value="HTH_LACI_2"/>
    <property type="match status" value="1"/>
</dbReference>
<dbReference type="SUPFAM" id="SSF53822">
    <property type="entry name" value="Periplasmic binding protein-like I"/>
    <property type="match status" value="1"/>
</dbReference>
<accession>A0A6C0GJW7</accession>
<dbReference type="Gene3D" id="3.40.50.2300">
    <property type="match status" value="2"/>
</dbReference>